<evidence type="ECO:0000259" key="1">
    <source>
        <dbReference type="PROSITE" id="PS50006"/>
    </source>
</evidence>
<feature type="domain" description="FHA" evidence="1">
    <location>
        <begin position="26"/>
        <end position="75"/>
    </location>
</feature>
<keyword evidence="3" id="KW-1185">Reference proteome</keyword>
<protein>
    <submittedName>
        <fullName evidence="2">FHA domain-containing protein</fullName>
    </submittedName>
</protein>
<organism evidence="2 3">
    <name type="scientific">Desulfonema limicola</name>
    <dbReference type="NCBI Taxonomy" id="45656"/>
    <lineage>
        <taxon>Bacteria</taxon>
        <taxon>Pseudomonadati</taxon>
        <taxon>Thermodesulfobacteriota</taxon>
        <taxon>Desulfobacteria</taxon>
        <taxon>Desulfobacterales</taxon>
        <taxon>Desulfococcaceae</taxon>
        <taxon>Desulfonema</taxon>
    </lineage>
</organism>
<reference evidence="2" key="1">
    <citation type="journal article" date="2021" name="Microb. Physiol.">
        <title>Proteogenomic Insights into the Physiology of Marine, Sulfate-Reducing, Filamentous Desulfonema limicola and Desulfonema magnum.</title>
        <authorList>
            <person name="Schnaars V."/>
            <person name="Wohlbrand L."/>
            <person name="Scheve S."/>
            <person name="Hinrichs C."/>
            <person name="Reinhardt R."/>
            <person name="Rabus R."/>
        </authorList>
    </citation>
    <scope>NUCLEOTIDE SEQUENCE</scope>
    <source>
        <strain evidence="2">5ac10</strain>
    </source>
</reference>
<dbReference type="KEGG" id="dli:dnl_02090"/>
<evidence type="ECO:0000313" key="2">
    <source>
        <dbReference type="EMBL" id="QTA78004.1"/>
    </source>
</evidence>
<dbReference type="SMART" id="SM00240">
    <property type="entry name" value="FHA"/>
    <property type="match status" value="1"/>
</dbReference>
<proteinExistence type="predicted"/>
<dbReference type="EMBL" id="CP061799">
    <property type="protein sequence ID" value="QTA78004.1"/>
    <property type="molecule type" value="Genomic_DNA"/>
</dbReference>
<dbReference type="PROSITE" id="PS50006">
    <property type="entry name" value="FHA_DOMAIN"/>
    <property type="match status" value="1"/>
</dbReference>
<dbReference type="CDD" id="cd00060">
    <property type="entry name" value="FHA"/>
    <property type="match status" value="1"/>
</dbReference>
<dbReference type="SUPFAM" id="SSF49879">
    <property type="entry name" value="SMAD/FHA domain"/>
    <property type="match status" value="1"/>
</dbReference>
<sequence length="157" mass="17946">MPILTLRFKKDEKKIGEYPIQKGMSLSIGRLDDNDIVIENLAVSGHHAKVDSVGDKFLITDLNSKNGTFVNEQQILQPHWLKHGEIIIIGKHYLVFHYLAEEMPPEDDAGAMQQTMVMDTENYRKMMEKSAAASKAKETGEPLGYYPFYQEGKERWS</sequence>
<dbReference type="Gene3D" id="2.60.200.20">
    <property type="match status" value="1"/>
</dbReference>
<name>A0A975B3A5_9BACT</name>
<dbReference type="RefSeq" id="WP_207689916.1">
    <property type="nucleotide sequence ID" value="NZ_CP061799.1"/>
</dbReference>
<dbReference type="Proteomes" id="UP000663720">
    <property type="component" value="Chromosome"/>
</dbReference>
<dbReference type="InterPro" id="IPR050923">
    <property type="entry name" value="Cell_Proc_Reg/RNA_Proc"/>
</dbReference>
<dbReference type="InterPro" id="IPR000253">
    <property type="entry name" value="FHA_dom"/>
</dbReference>
<gene>
    <name evidence="2" type="ORF">dnl_02090</name>
</gene>
<dbReference type="InterPro" id="IPR008984">
    <property type="entry name" value="SMAD_FHA_dom_sf"/>
</dbReference>
<evidence type="ECO:0000313" key="3">
    <source>
        <dbReference type="Proteomes" id="UP000663720"/>
    </source>
</evidence>
<dbReference type="PANTHER" id="PTHR23308">
    <property type="entry name" value="NUCLEAR INHIBITOR OF PROTEIN PHOSPHATASE-1"/>
    <property type="match status" value="1"/>
</dbReference>
<accession>A0A975B3A5</accession>
<dbReference type="Pfam" id="PF00498">
    <property type="entry name" value="FHA"/>
    <property type="match status" value="1"/>
</dbReference>
<dbReference type="AlphaFoldDB" id="A0A975B3A5"/>